<protein>
    <recommendedName>
        <fullName evidence="3">ACB domain-containing protein</fullName>
    </recommendedName>
</protein>
<reference evidence="4 5" key="1">
    <citation type="journal article" date="2018" name="Nat. Ecol. Evol.">
        <title>Pezizomycetes genomes reveal the molecular basis of ectomycorrhizal truffle lifestyle.</title>
        <authorList>
            <person name="Murat C."/>
            <person name="Payen T."/>
            <person name="Noel B."/>
            <person name="Kuo A."/>
            <person name="Morin E."/>
            <person name="Chen J."/>
            <person name="Kohler A."/>
            <person name="Krizsan K."/>
            <person name="Balestrini R."/>
            <person name="Da Silva C."/>
            <person name="Montanini B."/>
            <person name="Hainaut M."/>
            <person name="Levati E."/>
            <person name="Barry K.W."/>
            <person name="Belfiori B."/>
            <person name="Cichocki N."/>
            <person name="Clum A."/>
            <person name="Dockter R.B."/>
            <person name="Fauchery L."/>
            <person name="Guy J."/>
            <person name="Iotti M."/>
            <person name="Le Tacon F."/>
            <person name="Lindquist E.A."/>
            <person name="Lipzen A."/>
            <person name="Malagnac F."/>
            <person name="Mello A."/>
            <person name="Molinier V."/>
            <person name="Miyauchi S."/>
            <person name="Poulain J."/>
            <person name="Riccioni C."/>
            <person name="Rubini A."/>
            <person name="Sitrit Y."/>
            <person name="Splivallo R."/>
            <person name="Traeger S."/>
            <person name="Wang M."/>
            <person name="Zifcakova L."/>
            <person name="Wipf D."/>
            <person name="Zambonelli A."/>
            <person name="Paolocci F."/>
            <person name="Nowrousian M."/>
            <person name="Ottonello S."/>
            <person name="Baldrian P."/>
            <person name="Spatafora J.W."/>
            <person name="Henrissat B."/>
            <person name="Nagy L.G."/>
            <person name="Aury J.M."/>
            <person name="Wincker P."/>
            <person name="Grigoriev I.V."/>
            <person name="Bonfante P."/>
            <person name="Martin F.M."/>
        </authorList>
    </citation>
    <scope>NUCLEOTIDE SEQUENCE [LARGE SCALE GENOMIC DNA]</scope>
    <source>
        <strain evidence="4 5">ATCC MYA-4762</strain>
    </source>
</reference>
<feature type="compositionally biased region" description="Low complexity" evidence="2">
    <location>
        <begin position="342"/>
        <end position="353"/>
    </location>
</feature>
<keyword evidence="1" id="KW-0446">Lipid-binding</keyword>
<dbReference type="OrthoDB" id="346910at2759"/>
<dbReference type="InterPro" id="IPR000582">
    <property type="entry name" value="Acyl-CoA-binding_protein"/>
</dbReference>
<organism evidence="4 5">
    <name type="scientific">Terfezia boudieri ATCC MYA-4762</name>
    <dbReference type="NCBI Taxonomy" id="1051890"/>
    <lineage>
        <taxon>Eukaryota</taxon>
        <taxon>Fungi</taxon>
        <taxon>Dikarya</taxon>
        <taxon>Ascomycota</taxon>
        <taxon>Pezizomycotina</taxon>
        <taxon>Pezizomycetes</taxon>
        <taxon>Pezizales</taxon>
        <taxon>Pezizaceae</taxon>
        <taxon>Terfezia</taxon>
    </lineage>
</organism>
<feature type="compositionally biased region" description="Low complexity" evidence="2">
    <location>
        <begin position="176"/>
        <end position="200"/>
    </location>
</feature>
<dbReference type="SUPFAM" id="SSF47027">
    <property type="entry name" value="Acyl-CoA binding protein"/>
    <property type="match status" value="1"/>
</dbReference>
<dbReference type="GO" id="GO:0000062">
    <property type="term" value="F:fatty-acyl-CoA binding"/>
    <property type="evidence" value="ECO:0007669"/>
    <property type="project" value="InterPro"/>
</dbReference>
<name>A0A3N4LTQ4_9PEZI</name>
<gene>
    <name evidence="4" type="ORF">L211DRAFT_866605</name>
</gene>
<dbReference type="PROSITE" id="PS51228">
    <property type="entry name" value="ACB_2"/>
    <property type="match status" value="1"/>
</dbReference>
<sequence length="440" mass="49635">MSDSIDRVFAHALQTVRKIPRASSTSTSNSNVTCSPSSTSATTSRRPPTEDRLRLYGLYKQSMEGDVLGVMERPTGKMEGDKWDAWRAVGGMRKTEAKRRYIECLIETMKKYASDTPEARELVSELEFVWDQVKNNSTNSRGHSASQSLTSNAFLSTTTIPSIQGSYPHDHSSSVPPLLQKPQRQQTQLLQMQMHYPSPTARHHSPPPSPTSAPVRRYRQEPSRPPDYLLEQGYQSSGEYEHLITPGQAYYENSQSGGASKDGQSRSQPQQQQGQGRYVPLRRMKVGSRGTRSIQSQSGDGNEEEEEEEEEGVTEQETADDEEEEEEEEEGDDDDDQDELFNNNTATLKNNNTGEPSHARLQHHHLHGDQDQDTDDYDHLDDAGFRPPLIMGRDTSPDMGTTRWQLRVERALTKMSAEIAALREHLERKLVLAWDGEQSE</sequence>
<feature type="compositionally biased region" description="Acidic residues" evidence="2">
    <location>
        <begin position="301"/>
        <end position="339"/>
    </location>
</feature>
<feature type="compositionally biased region" description="Low complexity" evidence="2">
    <location>
        <begin position="23"/>
        <end position="46"/>
    </location>
</feature>
<dbReference type="PANTHER" id="PTHR23310">
    <property type="entry name" value="ACYL-COA-BINDING PROTEIN, ACBP"/>
    <property type="match status" value="1"/>
</dbReference>
<dbReference type="Gene3D" id="1.20.80.10">
    <property type="match status" value="1"/>
</dbReference>
<evidence type="ECO:0000256" key="2">
    <source>
        <dbReference type="SAM" id="MobiDB-lite"/>
    </source>
</evidence>
<accession>A0A3N4LTQ4</accession>
<feature type="region of interest" description="Disordered" evidence="2">
    <location>
        <begin position="250"/>
        <end position="376"/>
    </location>
</feature>
<dbReference type="PANTHER" id="PTHR23310:SF133">
    <property type="entry name" value="COA BINDING PROTEIN, PUTATIVE (AFU_ORTHOLOGUE AFUA_1G12300)-RELATED"/>
    <property type="match status" value="1"/>
</dbReference>
<feature type="compositionally biased region" description="Low complexity" evidence="2">
    <location>
        <begin position="265"/>
        <end position="277"/>
    </location>
</feature>
<proteinExistence type="predicted"/>
<feature type="compositionally biased region" description="Polar residues" evidence="2">
    <location>
        <begin position="290"/>
        <end position="300"/>
    </location>
</feature>
<dbReference type="Proteomes" id="UP000267821">
    <property type="component" value="Unassembled WGS sequence"/>
</dbReference>
<dbReference type="AlphaFoldDB" id="A0A3N4LTQ4"/>
<dbReference type="InParanoid" id="A0A3N4LTQ4"/>
<evidence type="ECO:0000313" key="4">
    <source>
        <dbReference type="EMBL" id="RPB26257.1"/>
    </source>
</evidence>
<dbReference type="STRING" id="1051890.A0A3N4LTQ4"/>
<keyword evidence="5" id="KW-1185">Reference proteome</keyword>
<dbReference type="GO" id="GO:0006631">
    <property type="term" value="P:fatty acid metabolic process"/>
    <property type="evidence" value="ECO:0007669"/>
    <property type="project" value="TreeGrafter"/>
</dbReference>
<feature type="region of interest" description="Disordered" evidence="2">
    <location>
        <begin position="20"/>
        <end position="49"/>
    </location>
</feature>
<feature type="region of interest" description="Disordered" evidence="2">
    <location>
        <begin position="160"/>
        <end position="231"/>
    </location>
</feature>
<dbReference type="InterPro" id="IPR014352">
    <property type="entry name" value="FERM/acyl-CoA-bd_prot_sf"/>
</dbReference>
<dbReference type="InterPro" id="IPR035984">
    <property type="entry name" value="Acyl-CoA-binding_sf"/>
</dbReference>
<dbReference type="Pfam" id="PF00887">
    <property type="entry name" value="ACBP"/>
    <property type="match status" value="1"/>
</dbReference>
<dbReference type="EMBL" id="ML121535">
    <property type="protein sequence ID" value="RPB26257.1"/>
    <property type="molecule type" value="Genomic_DNA"/>
</dbReference>
<evidence type="ECO:0000259" key="3">
    <source>
        <dbReference type="PROSITE" id="PS51228"/>
    </source>
</evidence>
<feature type="domain" description="ACB" evidence="3">
    <location>
        <begin position="5"/>
        <end position="114"/>
    </location>
</feature>
<evidence type="ECO:0000313" key="5">
    <source>
        <dbReference type="Proteomes" id="UP000267821"/>
    </source>
</evidence>
<evidence type="ECO:0000256" key="1">
    <source>
        <dbReference type="ARBA" id="ARBA00023121"/>
    </source>
</evidence>